<proteinExistence type="predicted"/>
<feature type="transmembrane region" description="Helical" evidence="1">
    <location>
        <begin position="112"/>
        <end position="131"/>
    </location>
</feature>
<keyword evidence="1" id="KW-0472">Membrane</keyword>
<evidence type="ECO:0000313" key="3">
    <source>
        <dbReference type="Proteomes" id="UP000800097"/>
    </source>
</evidence>
<keyword evidence="3" id="KW-1185">Reference proteome</keyword>
<dbReference type="GeneID" id="54550812"/>
<sequence>MTKASPVFARLFCNGSSVVFAGRTMRYIDLPGENAIVAYLVIKILHAEEPWVDLWYNPHLLGLMADFAHRFDCLKSGGEWFGKALVRCKRMIMNRWPAMSAERCGCGPLLRLTYLTAHAFAFYLISWIMLVDMKPQRVVYSTSQAGLTEMIQRRMAERVRRYHRKMIERLWPDAVRDMIYPLVANASSPETWPACRRRLLANYVEALQQEGAFFISRTLYDYVALSESIQKELPTVSCGHEACEQTRKVLDEISLRTVEVFRETRGVCLLCLENGDTGSCANCEEWSKWVELLIEELLPPPHKQPTTKGWS</sequence>
<dbReference type="Proteomes" id="UP000800097">
    <property type="component" value="Unassembled WGS sequence"/>
</dbReference>
<gene>
    <name evidence="2" type="ORF">EI97DRAFT_430246</name>
</gene>
<dbReference type="AlphaFoldDB" id="A0A6A6JVA0"/>
<organism evidence="2 3">
    <name type="scientific">Westerdykella ornata</name>
    <dbReference type="NCBI Taxonomy" id="318751"/>
    <lineage>
        <taxon>Eukaryota</taxon>
        <taxon>Fungi</taxon>
        <taxon>Dikarya</taxon>
        <taxon>Ascomycota</taxon>
        <taxon>Pezizomycotina</taxon>
        <taxon>Dothideomycetes</taxon>
        <taxon>Pleosporomycetidae</taxon>
        <taxon>Pleosporales</taxon>
        <taxon>Sporormiaceae</taxon>
        <taxon>Westerdykella</taxon>
    </lineage>
</organism>
<accession>A0A6A6JVA0</accession>
<evidence type="ECO:0000256" key="1">
    <source>
        <dbReference type="SAM" id="Phobius"/>
    </source>
</evidence>
<evidence type="ECO:0000313" key="2">
    <source>
        <dbReference type="EMBL" id="KAF2280541.1"/>
    </source>
</evidence>
<name>A0A6A6JVA0_WESOR</name>
<dbReference type="EMBL" id="ML986485">
    <property type="protein sequence ID" value="KAF2280541.1"/>
    <property type="molecule type" value="Genomic_DNA"/>
</dbReference>
<reference evidence="2" key="1">
    <citation type="journal article" date="2020" name="Stud. Mycol.">
        <title>101 Dothideomycetes genomes: a test case for predicting lifestyles and emergence of pathogens.</title>
        <authorList>
            <person name="Haridas S."/>
            <person name="Albert R."/>
            <person name="Binder M."/>
            <person name="Bloem J."/>
            <person name="Labutti K."/>
            <person name="Salamov A."/>
            <person name="Andreopoulos B."/>
            <person name="Baker S."/>
            <person name="Barry K."/>
            <person name="Bills G."/>
            <person name="Bluhm B."/>
            <person name="Cannon C."/>
            <person name="Castanera R."/>
            <person name="Culley D."/>
            <person name="Daum C."/>
            <person name="Ezra D."/>
            <person name="Gonzalez J."/>
            <person name="Henrissat B."/>
            <person name="Kuo A."/>
            <person name="Liang C."/>
            <person name="Lipzen A."/>
            <person name="Lutzoni F."/>
            <person name="Magnuson J."/>
            <person name="Mondo S."/>
            <person name="Nolan M."/>
            <person name="Ohm R."/>
            <person name="Pangilinan J."/>
            <person name="Park H.-J."/>
            <person name="Ramirez L."/>
            <person name="Alfaro M."/>
            <person name="Sun H."/>
            <person name="Tritt A."/>
            <person name="Yoshinaga Y."/>
            <person name="Zwiers L.-H."/>
            <person name="Turgeon B."/>
            <person name="Goodwin S."/>
            <person name="Spatafora J."/>
            <person name="Crous P."/>
            <person name="Grigoriev I."/>
        </authorList>
    </citation>
    <scope>NUCLEOTIDE SEQUENCE</scope>
    <source>
        <strain evidence="2">CBS 379.55</strain>
    </source>
</reference>
<protein>
    <submittedName>
        <fullName evidence="2">Uncharacterized protein</fullName>
    </submittedName>
</protein>
<keyword evidence="1" id="KW-0812">Transmembrane</keyword>
<keyword evidence="1" id="KW-1133">Transmembrane helix</keyword>
<dbReference type="RefSeq" id="XP_033658079.1">
    <property type="nucleotide sequence ID" value="XM_033797637.1"/>
</dbReference>